<organism evidence="3 4">
    <name type="scientific">Schleiferilactobacillus harbinensis DSM 16991</name>
    <dbReference type="NCBI Taxonomy" id="1122147"/>
    <lineage>
        <taxon>Bacteria</taxon>
        <taxon>Bacillati</taxon>
        <taxon>Bacillota</taxon>
        <taxon>Bacilli</taxon>
        <taxon>Lactobacillales</taxon>
        <taxon>Lactobacillaceae</taxon>
        <taxon>Schleiferilactobacillus</taxon>
    </lineage>
</organism>
<feature type="domain" description="Phage conserved hypothetical protein C-terminal" evidence="2">
    <location>
        <begin position="202"/>
        <end position="272"/>
    </location>
</feature>
<feature type="region of interest" description="Disordered" evidence="1">
    <location>
        <begin position="157"/>
        <end position="197"/>
    </location>
</feature>
<gene>
    <name evidence="3" type="ORF">FC91_GL000734</name>
</gene>
<dbReference type="EMBL" id="AZFW01000111">
    <property type="protein sequence ID" value="KRM25494.1"/>
    <property type="molecule type" value="Genomic_DNA"/>
</dbReference>
<dbReference type="Pfam" id="PF13730">
    <property type="entry name" value="HTH_36"/>
    <property type="match status" value="1"/>
</dbReference>
<dbReference type="AlphaFoldDB" id="A0A0R1XDJ6"/>
<accession>A0A0R1XDJ6</accession>
<evidence type="ECO:0000259" key="2">
    <source>
        <dbReference type="Pfam" id="PF09524"/>
    </source>
</evidence>
<feature type="compositionally biased region" description="Polar residues" evidence="1">
    <location>
        <begin position="169"/>
        <end position="192"/>
    </location>
</feature>
<evidence type="ECO:0000256" key="1">
    <source>
        <dbReference type="SAM" id="MobiDB-lite"/>
    </source>
</evidence>
<protein>
    <recommendedName>
        <fullName evidence="2">Phage conserved hypothetical protein C-terminal domain-containing protein</fullName>
    </recommendedName>
</protein>
<comment type="caution">
    <text evidence="3">The sequence shown here is derived from an EMBL/GenBank/DDBJ whole genome shotgun (WGS) entry which is preliminary data.</text>
</comment>
<dbReference type="PATRIC" id="fig|1122147.4.peg.756"/>
<sequence length="294" mass="33388">MAGTFFRSVAFITRSGMKWVSPASRICTTLNQSSWTTKQLDHLSSTRKHNSMNLMKGGAQMEQPNYYAIIPANIRYDEKITPGAKLLYGEITALSNKKGFCWAKDQYFMNLYNVGQTTVQRWLHSLESGGYIKRSVQYKEGTKEIENRYIRIRAYPIPENGHTPMPKNGQGNSTSINNTRVNKNHSPVSTGQRPEPDYAGFIQYLNQKSGKHYRDTPTNRSLIKTRLSDGATVDDIKAAIDHVCAGWRDTKMDQYIRPSTIFRASKFEGYVNSVPYAPHEEQQKGDESYGGVEF</sequence>
<dbReference type="Proteomes" id="UP000050949">
    <property type="component" value="Unassembled WGS sequence"/>
</dbReference>
<dbReference type="NCBIfam" id="TIGR02220">
    <property type="entry name" value="phg_TIGR02220"/>
    <property type="match status" value="1"/>
</dbReference>
<dbReference type="eggNOG" id="COG1846">
    <property type="taxonomic scope" value="Bacteria"/>
</dbReference>
<dbReference type="InterPro" id="IPR011741">
    <property type="entry name" value="Phg_2220_C"/>
</dbReference>
<name>A0A0R1XDJ6_9LACO</name>
<evidence type="ECO:0000313" key="4">
    <source>
        <dbReference type="Proteomes" id="UP000050949"/>
    </source>
</evidence>
<proteinExistence type="predicted"/>
<dbReference type="Pfam" id="PF09524">
    <property type="entry name" value="Phg_2220_C"/>
    <property type="match status" value="1"/>
</dbReference>
<reference evidence="3 4" key="1">
    <citation type="journal article" date="2015" name="Genome Announc.">
        <title>Expanding the biotechnology potential of lactobacilli through comparative genomics of 213 strains and associated genera.</title>
        <authorList>
            <person name="Sun Z."/>
            <person name="Harris H.M."/>
            <person name="McCann A."/>
            <person name="Guo C."/>
            <person name="Argimon S."/>
            <person name="Zhang W."/>
            <person name="Yang X."/>
            <person name="Jeffery I.B."/>
            <person name="Cooney J.C."/>
            <person name="Kagawa T.F."/>
            <person name="Liu W."/>
            <person name="Song Y."/>
            <person name="Salvetti E."/>
            <person name="Wrobel A."/>
            <person name="Rasinkangas P."/>
            <person name="Parkhill J."/>
            <person name="Rea M.C."/>
            <person name="O'Sullivan O."/>
            <person name="Ritari J."/>
            <person name="Douillard F.P."/>
            <person name="Paul Ross R."/>
            <person name="Yang R."/>
            <person name="Briner A.E."/>
            <person name="Felis G.E."/>
            <person name="de Vos W.M."/>
            <person name="Barrangou R."/>
            <person name="Klaenhammer T.R."/>
            <person name="Caufield P.W."/>
            <person name="Cui Y."/>
            <person name="Zhang H."/>
            <person name="O'Toole P.W."/>
        </authorList>
    </citation>
    <scope>NUCLEOTIDE SEQUENCE [LARGE SCALE GENOMIC DNA]</scope>
    <source>
        <strain evidence="3 4">DSM 16991</strain>
    </source>
</reference>
<evidence type="ECO:0000313" key="3">
    <source>
        <dbReference type="EMBL" id="KRM25494.1"/>
    </source>
</evidence>